<dbReference type="Gene3D" id="3.30.200.20">
    <property type="entry name" value="Phosphorylase Kinase, domain 1"/>
    <property type="match status" value="1"/>
</dbReference>
<evidence type="ECO:0000256" key="1">
    <source>
        <dbReference type="ARBA" id="ARBA00022535"/>
    </source>
</evidence>
<feature type="compositionally biased region" description="Acidic residues" evidence="3">
    <location>
        <begin position="452"/>
        <end position="461"/>
    </location>
</feature>
<feature type="compositionally biased region" description="Low complexity" evidence="3">
    <location>
        <begin position="933"/>
        <end position="953"/>
    </location>
</feature>
<dbReference type="PANTHER" id="PTHR24348:SF68">
    <property type="entry name" value="SERINE_THREONINE-PROTEIN KINASE ATG1C"/>
    <property type="match status" value="1"/>
</dbReference>
<dbReference type="CDD" id="cd00143">
    <property type="entry name" value="PP2Cc"/>
    <property type="match status" value="1"/>
</dbReference>
<evidence type="ECO:0008006" key="8">
    <source>
        <dbReference type="Google" id="ProtNLM"/>
    </source>
</evidence>
<feature type="region of interest" description="Disordered" evidence="3">
    <location>
        <begin position="1395"/>
        <end position="1414"/>
    </location>
</feature>
<feature type="region of interest" description="Disordered" evidence="3">
    <location>
        <begin position="1"/>
        <end position="56"/>
    </location>
</feature>
<dbReference type="PROSITE" id="PS50042">
    <property type="entry name" value="CNMP_BINDING_3"/>
    <property type="match status" value="2"/>
</dbReference>
<organism evidence="7">
    <name type="scientific">Pinguiococcus pyrenoidosus</name>
    <dbReference type="NCBI Taxonomy" id="172671"/>
    <lineage>
        <taxon>Eukaryota</taxon>
        <taxon>Sar</taxon>
        <taxon>Stramenopiles</taxon>
        <taxon>Ochrophyta</taxon>
        <taxon>Pinguiophyceae</taxon>
        <taxon>Pinguiochrysidales</taxon>
        <taxon>Pinguiochrysidaceae</taxon>
        <taxon>Pinguiococcus</taxon>
    </lineage>
</organism>
<evidence type="ECO:0000313" key="7">
    <source>
        <dbReference type="EMBL" id="CAD8259773.1"/>
    </source>
</evidence>
<feature type="domain" description="Cyclic nucleotide-binding" evidence="5">
    <location>
        <begin position="229"/>
        <end position="334"/>
    </location>
</feature>
<dbReference type="GO" id="GO:0005524">
    <property type="term" value="F:ATP binding"/>
    <property type="evidence" value="ECO:0007669"/>
    <property type="project" value="InterPro"/>
</dbReference>
<evidence type="ECO:0000256" key="3">
    <source>
        <dbReference type="SAM" id="MobiDB-lite"/>
    </source>
</evidence>
<feature type="compositionally biased region" description="Basic and acidic residues" evidence="3">
    <location>
        <begin position="468"/>
        <end position="479"/>
    </location>
</feature>
<dbReference type="Pfam" id="PF00069">
    <property type="entry name" value="Pkinase"/>
    <property type="match status" value="2"/>
</dbReference>
<dbReference type="SMART" id="SM00332">
    <property type="entry name" value="PP2Cc"/>
    <property type="match status" value="1"/>
</dbReference>
<dbReference type="PROSITE" id="PS51746">
    <property type="entry name" value="PPM_2"/>
    <property type="match status" value="1"/>
</dbReference>
<dbReference type="Pfam" id="PF00027">
    <property type="entry name" value="cNMP_binding"/>
    <property type="match status" value="1"/>
</dbReference>
<feature type="region of interest" description="Disordered" evidence="3">
    <location>
        <begin position="440"/>
        <end position="558"/>
    </location>
</feature>
<feature type="domain" description="PPM-type phosphatase" evidence="6">
    <location>
        <begin position="1181"/>
        <end position="1512"/>
    </location>
</feature>
<dbReference type="GO" id="GO:0010506">
    <property type="term" value="P:regulation of autophagy"/>
    <property type="evidence" value="ECO:0007669"/>
    <property type="project" value="InterPro"/>
</dbReference>
<dbReference type="SUPFAM" id="SSF56112">
    <property type="entry name" value="Protein kinase-like (PK-like)"/>
    <property type="match status" value="1"/>
</dbReference>
<name>A0A7R9UBQ4_9STRA</name>
<feature type="compositionally biased region" description="Polar residues" evidence="3">
    <location>
        <begin position="508"/>
        <end position="525"/>
    </location>
</feature>
<dbReference type="PROSITE" id="PS00888">
    <property type="entry name" value="CNMP_BINDING_1"/>
    <property type="match status" value="1"/>
</dbReference>
<dbReference type="InterPro" id="IPR000719">
    <property type="entry name" value="Prot_kinase_dom"/>
</dbReference>
<feature type="domain" description="Protein kinase" evidence="4">
    <location>
        <begin position="566"/>
        <end position="1044"/>
    </location>
</feature>
<dbReference type="InterPro" id="IPR045269">
    <property type="entry name" value="Atg1-like"/>
</dbReference>
<sequence length="1515" mass="165872">MHGRTLSRKMSWSSDSELDEEEDINDWLTEEDPVPRTSSASIRSSGMSLGGPEDEAEHRLRRRDAFLNTIAHLYWRHLPEEQRERMLQDLEDVYVPIGDKILSQGDAGDSFYFVYGPKNAEVAVVLEKDATPAEGDTKVEAVLDGLNAPTNTLRTHLGVSSYFGEGALIHGTGHVRSATVLAVCAQTPGSTRSMHSSKPGCIHLLRVSAQAFADWEPWRQQLIVKDVPLLKNLTPKQRLTISSKLQRETFPVGEQIIRQGDVGDKFFIIVGGCAEVVDEGEEAVLTRLYPGHHFGEMALLYEKPRVATVRAVLDEAEPELSQECVCLTLTKEDFWVALEKGDAFADRLDAAVHRILTLRDRRNMWPDNLLSIPSPNSSSFPNLSPGGLSASLSADSVDSHPEDRDERFAAFVAKLNACMKSPLLNPGIHVNHTQFASLSKKATSNPNLGTELSDEDAEEEKDVPQTSSKEKVTPDRDRLPSIQTGAARDRALSVGSRDRAHSAGNRDAPSQGQGNPSSSRSTSVPNKAALATHRGAFPRQGARLQTGARQAQSSIQGQAPRRFRTYELVHELGKGTYASVWTAKLLPLRTSFTSKDGDVPLAGPPRQSRRTSMEDEAHVGRHQRSESNVSSMTVEPDDLEKLNTRRNTVTSVESMSSRGANFPSMTLSATHSVGSGSYVSPSPRSFLRRKSSERIELWLEEDLVAVKVIQRGQGARRRRIMAAVAAEVRVCRFLQPHPNLTQLFEAIEEPLSNTICLVQEHCAGGTLNKRMSEEEARQCMRHVSLGLLHMHNNGIVHGDIKPENLLVKFAHPNPDAANGPKAEAPALSLRPNPHPNLLVKICDFGSARFVEPLPAQVIDVVTQPSQGDRAKDEEDVGLFPGLAGANPAAAGASYSLSGASPNPMHPDRTPVFTAPELYGFEVSSASPVSTTGSQPNASPSSATASSNPSPRASMTVPQVDKRAADVWALGVTLYYWIFGCYPWNGRNELLLSHQLSKVELTFPDETSEMHHIGTPHLRNVLRRMLDKNPRTRITMAALVQHEWLTHEGADPLLSPRSSIYFGARSSMTNSTVSGSSRKSSAMGLNLGVNVHRRLVSTISTHSQESESSDASTVESLVLTLPLDTDGEEFEKGFRVIDNSIRTVDNDGSFAPLTEEETEIYHRIRSKTKAWANRARLDLGLRVGLSESKGRRKYMEDKSQINLNFSKARKETSPKPGAEPPLVFAGLYDGHNGVRVAEVLSESLHDVIKSTSAFSGDLCEAIANGFLTMDSFILAAEHRRMKLEAAKGQSIERIATNSCPGACGIVAIIKRSGGEDSKKLELSIGSVGDCRAVLCCGGQAIQRNEAHNHANRREKLRVEANGGSFVNGRLFSQLAVTRAFGDFHLKKFNERAPAVADDDAASNDSKGARPRMLGEGEAESIVRELWETDTLISKPQLIAEFIDSVPSDDANTPEFLLIASDGLWDVMSMQDSVNFIRRQLLVHCDLQRCARELVETCIDLGSEDNVSVIIILFGQN</sequence>
<feature type="compositionally biased region" description="Polar residues" evidence="3">
    <location>
        <begin position="36"/>
        <end position="47"/>
    </location>
</feature>
<dbReference type="SUPFAM" id="SSF81606">
    <property type="entry name" value="PP2C-like"/>
    <property type="match status" value="1"/>
</dbReference>
<feature type="compositionally biased region" description="Basic and acidic residues" evidence="3">
    <location>
        <begin position="487"/>
        <end position="501"/>
    </location>
</feature>
<dbReference type="SMART" id="SM00100">
    <property type="entry name" value="cNMP"/>
    <property type="match status" value="2"/>
</dbReference>
<dbReference type="GO" id="GO:0005737">
    <property type="term" value="C:cytoplasm"/>
    <property type="evidence" value="ECO:0007669"/>
    <property type="project" value="TreeGrafter"/>
</dbReference>
<dbReference type="PROSITE" id="PS00108">
    <property type="entry name" value="PROTEIN_KINASE_ST"/>
    <property type="match status" value="1"/>
</dbReference>
<dbReference type="Gene3D" id="3.60.40.10">
    <property type="entry name" value="PPM-type phosphatase domain"/>
    <property type="match status" value="1"/>
</dbReference>
<dbReference type="SMART" id="SM00220">
    <property type="entry name" value="S_TKc"/>
    <property type="match status" value="1"/>
</dbReference>
<dbReference type="PANTHER" id="PTHR24348">
    <property type="entry name" value="SERINE/THREONINE-PROTEIN KINASE UNC-51-RELATED"/>
    <property type="match status" value="1"/>
</dbReference>
<proteinExistence type="predicted"/>
<gene>
    <name evidence="7" type="ORF">PPYR1160_LOCUS9275</name>
</gene>
<dbReference type="InterPro" id="IPR001932">
    <property type="entry name" value="PPM-type_phosphatase-like_dom"/>
</dbReference>
<evidence type="ECO:0000259" key="4">
    <source>
        <dbReference type="PROSITE" id="PS50011"/>
    </source>
</evidence>
<feature type="compositionally biased region" description="Acidic residues" evidence="3">
    <location>
        <begin position="16"/>
        <end position="32"/>
    </location>
</feature>
<dbReference type="InterPro" id="IPR036457">
    <property type="entry name" value="PPM-type-like_dom_sf"/>
</dbReference>
<keyword evidence="2" id="KW-0547">Nucleotide-binding</keyword>
<keyword evidence="2" id="KW-0142">cGMP-binding</keyword>
<feature type="compositionally biased region" description="Polar residues" evidence="3">
    <location>
        <begin position="440"/>
        <end position="450"/>
    </location>
</feature>
<dbReference type="SUPFAM" id="SSF51206">
    <property type="entry name" value="cAMP-binding domain-like"/>
    <property type="match status" value="2"/>
</dbReference>
<protein>
    <recommendedName>
        <fullName evidence="8">cGMP-dependent protein kinase</fullName>
    </recommendedName>
</protein>
<dbReference type="InterPro" id="IPR014710">
    <property type="entry name" value="RmlC-like_jellyroll"/>
</dbReference>
<dbReference type="Pfam" id="PF00481">
    <property type="entry name" value="PP2C"/>
    <property type="match status" value="1"/>
</dbReference>
<dbReference type="Gene3D" id="1.10.510.10">
    <property type="entry name" value="Transferase(Phosphotransferase) domain 1"/>
    <property type="match status" value="1"/>
</dbReference>
<dbReference type="InterPro" id="IPR008271">
    <property type="entry name" value="Ser/Thr_kinase_AS"/>
</dbReference>
<dbReference type="Gene3D" id="2.60.120.10">
    <property type="entry name" value="Jelly Rolls"/>
    <property type="match status" value="2"/>
</dbReference>
<dbReference type="GO" id="GO:0004674">
    <property type="term" value="F:protein serine/threonine kinase activity"/>
    <property type="evidence" value="ECO:0007669"/>
    <property type="project" value="InterPro"/>
</dbReference>
<evidence type="ECO:0000259" key="5">
    <source>
        <dbReference type="PROSITE" id="PS50042"/>
    </source>
</evidence>
<dbReference type="GO" id="GO:0030553">
    <property type="term" value="F:cGMP binding"/>
    <property type="evidence" value="ECO:0007669"/>
    <property type="project" value="UniProtKB-KW"/>
</dbReference>
<dbReference type="InterPro" id="IPR000595">
    <property type="entry name" value="cNMP-bd_dom"/>
</dbReference>
<feature type="compositionally biased region" description="Basic and acidic residues" evidence="3">
    <location>
        <begin position="611"/>
        <end position="625"/>
    </location>
</feature>
<accession>A0A7R9UBQ4</accession>
<dbReference type="EMBL" id="HBEA01012174">
    <property type="protein sequence ID" value="CAD8259773.1"/>
    <property type="molecule type" value="Transcribed_RNA"/>
</dbReference>
<feature type="compositionally biased region" description="Polar residues" evidence="3">
    <location>
        <begin position="547"/>
        <end position="557"/>
    </location>
</feature>
<dbReference type="PROSITE" id="PS00889">
    <property type="entry name" value="CNMP_BINDING_2"/>
    <property type="match status" value="1"/>
</dbReference>
<reference evidence="7" key="1">
    <citation type="submission" date="2021-01" db="EMBL/GenBank/DDBJ databases">
        <authorList>
            <person name="Corre E."/>
            <person name="Pelletier E."/>
            <person name="Niang G."/>
            <person name="Scheremetjew M."/>
            <person name="Finn R."/>
            <person name="Kale V."/>
            <person name="Holt S."/>
            <person name="Cochrane G."/>
            <person name="Meng A."/>
            <person name="Brown T."/>
            <person name="Cohen L."/>
        </authorList>
    </citation>
    <scope>NUCLEOTIDE SEQUENCE</scope>
    <source>
        <strain evidence="7">CCMP2078</strain>
    </source>
</reference>
<dbReference type="InterPro" id="IPR018488">
    <property type="entry name" value="cNMP-bd_CS"/>
</dbReference>
<keyword evidence="1" id="KW-0140">cGMP</keyword>
<dbReference type="InterPro" id="IPR011009">
    <property type="entry name" value="Kinase-like_dom_sf"/>
</dbReference>
<feature type="region of interest" description="Disordered" evidence="3">
    <location>
        <begin position="592"/>
        <end position="641"/>
    </location>
</feature>
<dbReference type="CDD" id="cd00038">
    <property type="entry name" value="CAP_ED"/>
    <property type="match status" value="2"/>
</dbReference>
<evidence type="ECO:0000256" key="2">
    <source>
        <dbReference type="ARBA" id="ARBA00022992"/>
    </source>
</evidence>
<evidence type="ECO:0000259" key="6">
    <source>
        <dbReference type="PROSITE" id="PS51746"/>
    </source>
</evidence>
<dbReference type="InterPro" id="IPR018490">
    <property type="entry name" value="cNMP-bd_dom_sf"/>
</dbReference>
<feature type="domain" description="Cyclic nucleotide-binding" evidence="5">
    <location>
        <begin position="74"/>
        <end position="182"/>
    </location>
</feature>
<feature type="region of interest" description="Disordered" evidence="3">
    <location>
        <begin position="925"/>
        <end position="956"/>
    </location>
</feature>
<dbReference type="PRINTS" id="PR00103">
    <property type="entry name" value="CAMPKINASE"/>
</dbReference>
<dbReference type="PROSITE" id="PS50011">
    <property type="entry name" value="PROTEIN_KINASE_DOM"/>
    <property type="match status" value="1"/>
</dbReference>